<feature type="domain" description="G-protein coupled receptors family 2 profile 2" evidence="6">
    <location>
        <begin position="27"/>
        <end position="295"/>
    </location>
</feature>
<dbReference type="PANTHER" id="PTHR23112:SF0">
    <property type="entry name" value="TRANSMEMBRANE PROTEIN 116"/>
    <property type="match status" value="1"/>
</dbReference>
<dbReference type="GO" id="GO:0005886">
    <property type="term" value="C:plasma membrane"/>
    <property type="evidence" value="ECO:0007669"/>
    <property type="project" value="TreeGrafter"/>
</dbReference>
<evidence type="ECO:0000313" key="7">
    <source>
        <dbReference type="EMBL" id="KAJ0401506.1"/>
    </source>
</evidence>
<evidence type="ECO:0000259" key="6">
    <source>
        <dbReference type="PROSITE" id="PS50261"/>
    </source>
</evidence>
<comment type="subcellular location">
    <subcellularLocation>
        <location evidence="1">Membrane</location>
        <topology evidence="1">Multi-pass membrane protein</topology>
    </subcellularLocation>
</comment>
<dbReference type="GO" id="GO:0007166">
    <property type="term" value="P:cell surface receptor signaling pathway"/>
    <property type="evidence" value="ECO:0007669"/>
    <property type="project" value="InterPro"/>
</dbReference>
<dbReference type="PROSITE" id="PS50261">
    <property type="entry name" value="G_PROTEIN_RECEP_F2_4"/>
    <property type="match status" value="1"/>
</dbReference>
<name>A0AAD5MBC0_PYTIN</name>
<evidence type="ECO:0000256" key="2">
    <source>
        <dbReference type="ARBA" id="ARBA00022692"/>
    </source>
</evidence>
<dbReference type="PRINTS" id="PR00249">
    <property type="entry name" value="GPCRSECRETIN"/>
</dbReference>
<organism evidence="7 8">
    <name type="scientific">Pythium insidiosum</name>
    <name type="common">Pythiosis disease agent</name>
    <dbReference type="NCBI Taxonomy" id="114742"/>
    <lineage>
        <taxon>Eukaryota</taxon>
        <taxon>Sar</taxon>
        <taxon>Stramenopiles</taxon>
        <taxon>Oomycota</taxon>
        <taxon>Peronosporomycetes</taxon>
        <taxon>Pythiales</taxon>
        <taxon>Pythiaceae</taxon>
        <taxon>Pythium</taxon>
    </lineage>
</organism>
<evidence type="ECO:0000256" key="4">
    <source>
        <dbReference type="ARBA" id="ARBA00023136"/>
    </source>
</evidence>
<feature type="transmembrane region" description="Helical" evidence="5">
    <location>
        <begin position="29"/>
        <end position="52"/>
    </location>
</feature>
<dbReference type="Proteomes" id="UP001209570">
    <property type="component" value="Unassembled WGS sequence"/>
</dbReference>
<keyword evidence="8" id="KW-1185">Reference proteome</keyword>
<dbReference type="PANTHER" id="PTHR23112">
    <property type="entry name" value="G PROTEIN-COUPLED RECEPTOR 157-RELATED"/>
    <property type="match status" value="1"/>
</dbReference>
<evidence type="ECO:0000313" key="8">
    <source>
        <dbReference type="Proteomes" id="UP001209570"/>
    </source>
</evidence>
<evidence type="ECO:0000256" key="5">
    <source>
        <dbReference type="SAM" id="Phobius"/>
    </source>
</evidence>
<dbReference type="GO" id="GO:0007189">
    <property type="term" value="P:adenylate cyclase-activating G protein-coupled receptor signaling pathway"/>
    <property type="evidence" value="ECO:0007669"/>
    <property type="project" value="TreeGrafter"/>
</dbReference>
<feature type="transmembrane region" description="Helical" evidence="5">
    <location>
        <begin position="272"/>
        <end position="293"/>
    </location>
</feature>
<gene>
    <name evidence="7" type="ORF">P43SY_009366</name>
</gene>
<dbReference type="InterPro" id="IPR017981">
    <property type="entry name" value="GPCR_2-like_7TM"/>
</dbReference>
<feature type="transmembrane region" description="Helical" evidence="5">
    <location>
        <begin position="241"/>
        <end position="260"/>
    </location>
</feature>
<dbReference type="AlphaFoldDB" id="A0AAD5MBC0"/>
<comment type="caution">
    <text evidence="7">The sequence shown here is derived from an EMBL/GenBank/DDBJ whole genome shotgun (WGS) entry which is preliminary data.</text>
</comment>
<dbReference type="EMBL" id="JAKCXM010000126">
    <property type="protein sequence ID" value="KAJ0401506.1"/>
    <property type="molecule type" value="Genomic_DNA"/>
</dbReference>
<keyword evidence="3 5" id="KW-1133">Transmembrane helix</keyword>
<sequence>MIDDVVVGDESTQQAVLNAIGHEAEVARVLVAVASALSLSCSLAMVVCFVVFQESRRCGRRILVCLHLADVGAAVAWLLTFWIPPSVGEGDGGEPGPTPTICVVQGYALLFFMMASYTWTACFASHLYQILGRRLKYPELYEYRYHLLAWGIPASTIWQLLTQRANGFDLIGESGYPWCWFRVWSNYEWADDGFNTQLAVFYAPMLAVLLHNLSTYISLLHQMTDLLSTRMEDRIWRRMMAYSWAFFLTFIWGFYALLYQNASHDHDVSPKMLYLMSFFMPLQGAMNAAVYGFNKKIALLDPAHGQVEVLGDVV</sequence>
<keyword evidence="2 5" id="KW-0812">Transmembrane</keyword>
<dbReference type="SUPFAM" id="SSF81321">
    <property type="entry name" value="Family A G protein-coupled receptor-like"/>
    <property type="match status" value="1"/>
</dbReference>
<feature type="transmembrane region" description="Helical" evidence="5">
    <location>
        <begin position="64"/>
        <end position="84"/>
    </location>
</feature>
<dbReference type="GO" id="GO:0004930">
    <property type="term" value="F:G protein-coupled receptor activity"/>
    <property type="evidence" value="ECO:0007669"/>
    <property type="project" value="InterPro"/>
</dbReference>
<reference evidence="7" key="1">
    <citation type="submission" date="2021-12" db="EMBL/GenBank/DDBJ databases">
        <title>Prjna785345.</title>
        <authorList>
            <person name="Rujirawat T."/>
            <person name="Krajaejun T."/>
        </authorList>
    </citation>
    <scope>NUCLEOTIDE SEQUENCE</scope>
    <source>
        <strain evidence="7">Pi057C3</strain>
    </source>
</reference>
<dbReference type="InterPro" id="IPR000832">
    <property type="entry name" value="GPCR_2_secretin-like"/>
</dbReference>
<evidence type="ECO:0000256" key="3">
    <source>
        <dbReference type="ARBA" id="ARBA00022989"/>
    </source>
</evidence>
<dbReference type="Pfam" id="PF00002">
    <property type="entry name" value="7tm_2"/>
    <property type="match status" value="1"/>
</dbReference>
<feature type="transmembrane region" description="Helical" evidence="5">
    <location>
        <begin position="199"/>
        <end position="220"/>
    </location>
</feature>
<accession>A0AAD5MBC0</accession>
<keyword evidence="4 5" id="KW-0472">Membrane</keyword>
<protein>
    <recommendedName>
        <fullName evidence="6">G-protein coupled receptors family 2 profile 2 domain-containing protein</fullName>
    </recommendedName>
</protein>
<dbReference type="Gene3D" id="1.20.1070.10">
    <property type="entry name" value="Rhodopsin 7-helix transmembrane proteins"/>
    <property type="match status" value="1"/>
</dbReference>
<proteinExistence type="predicted"/>
<feature type="transmembrane region" description="Helical" evidence="5">
    <location>
        <begin position="143"/>
        <end position="161"/>
    </location>
</feature>
<evidence type="ECO:0000256" key="1">
    <source>
        <dbReference type="ARBA" id="ARBA00004141"/>
    </source>
</evidence>
<feature type="transmembrane region" description="Helical" evidence="5">
    <location>
        <begin position="104"/>
        <end position="131"/>
    </location>
</feature>